<evidence type="ECO:0000313" key="2">
    <source>
        <dbReference type="Proteomes" id="UP000718564"/>
    </source>
</evidence>
<dbReference type="InterPro" id="IPR011009">
    <property type="entry name" value="Kinase-like_dom_sf"/>
</dbReference>
<organism evidence="1 2">
    <name type="scientific">Brasilonema bromeliae SPC951</name>
    <dbReference type="NCBI Taxonomy" id="385972"/>
    <lineage>
        <taxon>Bacteria</taxon>
        <taxon>Bacillati</taxon>
        <taxon>Cyanobacteriota</taxon>
        <taxon>Cyanophyceae</taxon>
        <taxon>Nostocales</taxon>
        <taxon>Scytonemataceae</taxon>
        <taxon>Brasilonema</taxon>
        <taxon>Bromeliae group (in: Brasilonema)</taxon>
    </lineage>
</organism>
<proteinExistence type="predicted"/>
<dbReference type="RefSeq" id="WP_169156603.1">
    <property type="nucleotide sequence ID" value="NZ_CAWPJE010000150.1"/>
</dbReference>
<accession>A0ABX1PAI1</accession>
<dbReference type="SUPFAM" id="SSF56112">
    <property type="entry name" value="Protein kinase-like (PK-like)"/>
    <property type="match status" value="1"/>
</dbReference>
<comment type="caution">
    <text evidence="1">The sequence shown here is derived from an EMBL/GenBank/DDBJ whole genome shotgun (WGS) entry which is preliminary data.</text>
</comment>
<evidence type="ECO:0000313" key="1">
    <source>
        <dbReference type="EMBL" id="NMG21366.1"/>
    </source>
</evidence>
<name>A0ABX1PAI1_9CYAN</name>
<dbReference type="Gene3D" id="3.30.200.20">
    <property type="entry name" value="Phosphorylase Kinase, domain 1"/>
    <property type="match status" value="1"/>
</dbReference>
<gene>
    <name evidence="1" type="ORF">DP116_18680</name>
</gene>
<keyword evidence="2" id="KW-1185">Reference proteome</keyword>
<dbReference type="Proteomes" id="UP000718564">
    <property type="component" value="Unassembled WGS sequence"/>
</dbReference>
<reference evidence="1 2" key="1">
    <citation type="submission" date="2018-06" db="EMBL/GenBank/DDBJ databases">
        <title>Comparative genomics of Brasilonema spp. strains.</title>
        <authorList>
            <person name="Alvarenga D.O."/>
            <person name="Fiore M.F."/>
            <person name="Varani A.M."/>
        </authorList>
    </citation>
    <scope>NUCLEOTIDE SEQUENCE [LARGE SCALE GENOMIC DNA]</scope>
    <source>
        <strain evidence="1 2">SPC951</strain>
    </source>
</reference>
<dbReference type="EMBL" id="QMEB01000157">
    <property type="protein sequence ID" value="NMG21366.1"/>
    <property type="molecule type" value="Genomic_DNA"/>
</dbReference>
<evidence type="ECO:0008006" key="3">
    <source>
        <dbReference type="Google" id="ProtNLM"/>
    </source>
</evidence>
<protein>
    <recommendedName>
        <fullName evidence="3">Protein kinase domain-containing protein</fullName>
    </recommendedName>
</protein>
<sequence>MLIKERYRLLKQIGQGGFSKTFLATDEGKSPAVACVVQQFWLQNQTPETFVQKAQILKELGKHLVKFCS</sequence>